<feature type="chain" id="PRO_5042869370" description="Cytochrome P450" evidence="15">
    <location>
        <begin position="20"/>
        <end position="474"/>
    </location>
</feature>
<dbReference type="EMBL" id="JAVRBK010000008">
    <property type="protein sequence ID" value="KAK5640613.1"/>
    <property type="molecule type" value="Genomic_DNA"/>
</dbReference>
<keyword evidence="7 14" id="KW-0479">Metal-binding</keyword>
<dbReference type="Proteomes" id="UP001329430">
    <property type="component" value="Chromosome 8"/>
</dbReference>
<name>A0AAN7ZIR6_9COLE</name>
<dbReference type="AlphaFoldDB" id="A0AAN7ZIR6"/>
<evidence type="ECO:0000256" key="13">
    <source>
        <dbReference type="ARBA" id="ARBA00023136"/>
    </source>
</evidence>
<evidence type="ECO:0000256" key="1">
    <source>
        <dbReference type="ARBA" id="ARBA00001971"/>
    </source>
</evidence>
<evidence type="ECO:0000256" key="7">
    <source>
        <dbReference type="ARBA" id="ARBA00022723"/>
    </source>
</evidence>
<feature type="binding site" description="axial binding residue" evidence="14">
    <location>
        <position position="416"/>
    </location>
    <ligand>
        <name>heme</name>
        <dbReference type="ChEBI" id="CHEBI:30413"/>
    </ligand>
    <ligandPart>
        <name>Fe</name>
        <dbReference type="ChEBI" id="CHEBI:18248"/>
    </ligandPart>
</feature>
<keyword evidence="12" id="KW-0503">Monooxygenase</keyword>
<comment type="subcellular location">
    <subcellularLocation>
        <location evidence="4">Endoplasmic reticulum membrane</location>
        <topology evidence="4">Peripheral membrane protein</topology>
    </subcellularLocation>
    <subcellularLocation>
        <location evidence="3">Microsome membrane</location>
        <topology evidence="3">Peripheral membrane protein</topology>
    </subcellularLocation>
</comment>
<dbReference type="InterPro" id="IPR050182">
    <property type="entry name" value="Cytochrome_P450_fam2"/>
</dbReference>
<evidence type="ECO:0000256" key="15">
    <source>
        <dbReference type="SAM" id="SignalP"/>
    </source>
</evidence>
<reference evidence="16 17" key="1">
    <citation type="journal article" date="2024" name="Insects">
        <title>An Improved Chromosome-Level Genome Assembly of the Firefly Pyrocoelia pectoralis.</title>
        <authorList>
            <person name="Fu X."/>
            <person name="Meyer-Rochow V.B."/>
            <person name="Ballantyne L."/>
            <person name="Zhu X."/>
        </authorList>
    </citation>
    <scope>NUCLEOTIDE SEQUENCE [LARGE SCALE GENOMIC DNA]</scope>
    <source>
        <strain evidence="16">XCY_ONT2</strain>
    </source>
</reference>
<keyword evidence="6 14" id="KW-0349">Heme</keyword>
<dbReference type="Gene3D" id="1.10.630.10">
    <property type="entry name" value="Cytochrome P450"/>
    <property type="match status" value="1"/>
</dbReference>
<gene>
    <name evidence="16" type="ORF">RI129_011424</name>
</gene>
<comment type="cofactor">
    <cofactor evidence="1 14">
        <name>heme</name>
        <dbReference type="ChEBI" id="CHEBI:30413"/>
    </cofactor>
</comment>
<evidence type="ECO:0000256" key="3">
    <source>
        <dbReference type="ARBA" id="ARBA00004174"/>
    </source>
</evidence>
<evidence type="ECO:0000256" key="10">
    <source>
        <dbReference type="ARBA" id="ARBA00023002"/>
    </source>
</evidence>
<evidence type="ECO:0000313" key="17">
    <source>
        <dbReference type="Proteomes" id="UP001329430"/>
    </source>
</evidence>
<evidence type="ECO:0000256" key="12">
    <source>
        <dbReference type="ARBA" id="ARBA00023033"/>
    </source>
</evidence>
<keyword evidence="17" id="KW-1185">Reference proteome</keyword>
<dbReference type="PRINTS" id="PR00463">
    <property type="entry name" value="EP450I"/>
</dbReference>
<organism evidence="16 17">
    <name type="scientific">Pyrocoelia pectoralis</name>
    <dbReference type="NCBI Taxonomy" id="417401"/>
    <lineage>
        <taxon>Eukaryota</taxon>
        <taxon>Metazoa</taxon>
        <taxon>Ecdysozoa</taxon>
        <taxon>Arthropoda</taxon>
        <taxon>Hexapoda</taxon>
        <taxon>Insecta</taxon>
        <taxon>Pterygota</taxon>
        <taxon>Neoptera</taxon>
        <taxon>Endopterygota</taxon>
        <taxon>Coleoptera</taxon>
        <taxon>Polyphaga</taxon>
        <taxon>Elateriformia</taxon>
        <taxon>Elateroidea</taxon>
        <taxon>Lampyridae</taxon>
        <taxon>Lampyrinae</taxon>
        <taxon>Pyrocoelia</taxon>
    </lineage>
</organism>
<proteinExistence type="inferred from homology"/>
<dbReference type="InterPro" id="IPR002401">
    <property type="entry name" value="Cyt_P450_E_grp-I"/>
</dbReference>
<keyword evidence="15" id="KW-0732">Signal</keyword>
<dbReference type="GO" id="GO:0005789">
    <property type="term" value="C:endoplasmic reticulum membrane"/>
    <property type="evidence" value="ECO:0007669"/>
    <property type="project" value="UniProtKB-SubCell"/>
</dbReference>
<keyword evidence="13" id="KW-0472">Membrane</keyword>
<keyword evidence="8" id="KW-0256">Endoplasmic reticulum</keyword>
<dbReference type="InterPro" id="IPR036396">
    <property type="entry name" value="Cyt_P450_sf"/>
</dbReference>
<comment type="function">
    <text evidence="2">May be involved in the metabolism of insect hormones and in the breakdown of synthetic insecticides.</text>
</comment>
<evidence type="ECO:0000256" key="9">
    <source>
        <dbReference type="ARBA" id="ARBA00022848"/>
    </source>
</evidence>
<evidence type="ECO:0000256" key="14">
    <source>
        <dbReference type="PIRSR" id="PIRSR602401-1"/>
    </source>
</evidence>
<dbReference type="FunFam" id="1.10.630.10:FF:000238">
    <property type="entry name" value="Cytochrome P450 2A6"/>
    <property type="match status" value="1"/>
</dbReference>
<dbReference type="InterPro" id="IPR001128">
    <property type="entry name" value="Cyt_P450"/>
</dbReference>
<evidence type="ECO:0000256" key="2">
    <source>
        <dbReference type="ARBA" id="ARBA00003690"/>
    </source>
</evidence>
<comment type="similarity">
    <text evidence="5">Belongs to the cytochrome P450 family.</text>
</comment>
<evidence type="ECO:0000313" key="16">
    <source>
        <dbReference type="EMBL" id="KAK5640613.1"/>
    </source>
</evidence>
<evidence type="ECO:0000256" key="11">
    <source>
        <dbReference type="ARBA" id="ARBA00023004"/>
    </source>
</evidence>
<protein>
    <recommendedName>
        <fullName evidence="18">Cytochrome P450</fullName>
    </recommendedName>
</protein>
<keyword evidence="11 14" id="KW-0408">Iron</keyword>
<feature type="signal peptide" evidence="15">
    <location>
        <begin position="1"/>
        <end position="19"/>
    </location>
</feature>
<accession>A0AAN7ZIR6</accession>
<dbReference type="Pfam" id="PF00067">
    <property type="entry name" value="p450"/>
    <property type="match status" value="1"/>
</dbReference>
<dbReference type="GO" id="GO:0005506">
    <property type="term" value="F:iron ion binding"/>
    <property type="evidence" value="ECO:0007669"/>
    <property type="project" value="InterPro"/>
</dbReference>
<evidence type="ECO:0000256" key="4">
    <source>
        <dbReference type="ARBA" id="ARBA00004406"/>
    </source>
</evidence>
<keyword evidence="9" id="KW-0492">Microsome</keyword>
<dbReference type="SUPFAM" id="SSF48264">
    <property type="entry name" value="Cytochrome P450"/>
    <property type="match status" value="1"/>
</dbReference>
<dbReference type="PANTHER" id="PTHR24300">
    <property type="entry name" value="CYTOCHROME P450 508A4-RELATED"/>
    <property type="match status" value="1"/>
</dbReference>
<sequence length="474" mass="54617">MMLVALFVLLVFMLGIYLGKKPKNFPPGPSWLPIIGCSLHVGKQVKLAGGRQHVMLQELSKKWNSNVVGLKLGEQLIVTVSTYPLIKKFLDSEDFSARPNNFFGRLRSFGDNIGITNAEGKIFIEQKKFLLRVVAKFSIEQKVKEEMDDLVRLINLDNENVEFGKLIKPPILNTIWSIVAGKGFNRFDRKVQELLRLLDERNYAFDMSGALLSGYPWLRFVAPDYVGYNLIMKLNGAMTELIMAAINDHRQSWSQGKNEDFLYSFISRMHDGRGETNSFTEKQLIMVCIDMFLGGTHTIGPTLDFLCLMMLSHPEIQDRVQKDLDDEFPHDHSIHYSDRHKVPFVEAVINEVTRYCHVFPLGGPRRAIRKTEIEGYTIPKDTTVLFNLHTISMSKEIWGDPEKFRPERFMNGRRRCVGEMLAKKMLFLYFSEIIRKYRILPMADQPLLSHLPQGGIVAVPQYYKARFIPRKIIH</sequence>
<evidence type="ECO:0008006" key="18">
    <source>
        <dbReference type="Google" id="ProtNLM"/>
    </source>
</evidence>
<evidence type="ECO:0000256" key="6">
    <source>
        <dbReference type="ARBA" id="ARBA00022617"/>
    </source>
</evidence>
<comment type="caution">
    <text evidence="16">The sequence shown here is derived from an EMBL/GenBank/DDBJ whole genome shotgun (WGS) entry which is preliminary data.</text>
</comment>
<dbReference type="GO" id="GO:0006082">
    <property type="term" value="P:organic acid metabolic process"/>
    <property type="evidence" value="ECO:0007669"/>
    <property type="project" value="TreeGrafter"/>
</dbReference>
<dbReference type="GO" id="GO:0016712">
    <property type="term" value="F:oxidoreductase activity, acting on paired donors, with incorporation or reduction of molecular oxygen, reduced flavin or flavoprotein as one donor, and incorporation of one atom of oxygen"/>
    <property type="evidence" value="ECO:0007669"/>
    <property type="project" value="TreeGrafter"/>
</dbReference>
<evidence type="ECO:0000256" key="5">
    <source>
        <dbReference type="ARBA" id="ARBA00010617"/>
    </source>
</evidence>
<keyword evidence="10" id="KW-0560">Oxidoreductase</keyword>
<evidence type="ECO:0000256" key="8">
    <source>
        <dbReference type="ARBA" id="ARBA00022824"/>
    </source>
</evidence>
<dbReference type="GO" id="GO:0008395">
    <property type="term" value="F:steroid hydroxylase activity"/>
    <property type="evidence" value="ECO:0007669"/>
    <property type="project" value="TreeGrafter"/>
</dbReference>
<dbReference type="GO" id="GO:0006805">
    <property type="term" value="P:xenobiotic metabolic process"/>
    <property type="evidence" value="ECO:0007669"/>
    <property type="project" value="TreeGrafter"/>
</dbReference>
<dbReference type="PANTHER" id="PTHR24300:SF376">
    <property type="entry name" value="CYTOCHROME P450 15A1"/>
    <property type="match status" value="1"/>
</dbReference>
<dbReference type="GO" id="GO:0020037">
    <property type="term" value="F:heme binding"/>
    <property type="evidence" value="ECO:0007669"/>
    <property type="project" value="InterPro"/>
</dbReference>